<dbReference type="EC" id="3.1.1.-" evidence="5"/>
<dbReference type="InterPro" id="IPR029058">
    <property type="entry name" value="AB_hydrolase_fold"/>
</dbReference>
<dbReference type="GO" id="GO:0005737">
    <property type="term" value="C:cytoplasm"/>
    <property type="evidence" value="ECO:0007669"/>
    <property type="project" value="UniProtKB-ARBA"/>
</dbReference>
<evidence type="ECO:0000313" key="7">
    <source>
        <dbReference type="EMBL" id="KAL3509130.1"/>
    </source>
</evidence>
<evidence type="ECO:0000259" key="6">
    <source>
        <dbReference type="Pfam" id="PF01764"/>
    </source>
</evidence>
<dbReference type="Pfam" id="PF01764">
    <property type="entry name" value="Lipase_3"/>
    <property type="match status" value="1"/>
</dbReference>
<evidence type="ECO:0000256" key="3">
    <source>
        <dbReference type="ARBA" id="ARBA00022963"/>
    </source>
</evidence>
<keyword evidence="3 5" id="KW-0442">Lipid degradation</keyword>
<dbReference type="FunFam" id="3.40.50.1820:FF:000065">
    <property type="entry name" value="Phospholipase A1-II 3"/>
    <property type="match status" value="1"/>
</dbReference>
<keyword evidence="4 5" id="KW-0443">Lipid metabolism</keyword>
<organism evidence="7 8">
    <name type="scientific">Cinchona calisaya</name>
    <dbReference type="NCBI Taxonomy" id="153742"/>
    <lineage>
        <taxon>Eukaryota</taxon>
        <taxon>Viridiplantae</taxon>
        <taxon>Streptophyta</taxon>
        <taxon>Embryophyta</taxon>
        <taxon>Tracheophyta</taxon>
        <taxon>Spermatophyta</taxon>
        <taxon>Magnoliopsida</taxon>
        <taxon>eudicotyledons</taxon>
        <taxon>Gunneridae</taxon>
        <taxon>Pentapetalae</taxon>
        <taxon>asterids</taxon>
        <taxon>lamiids</taxon>
        <taxon>Gentianales</taxon>
        <taxon>Rubiaceae</taxon>
        <taxon>Cinchonoideae</taxon>
        <taxon>Cinchoneae</taxon>
        <taxon>Cinchona</taxon>
    </lineage>
</organism>
<gene>
    <name evidence="7" type="ORF">ACH5RR_028531</name>
</gene>
<accession>A0ABD2YSP1</accession>
<dbReference type="EMBL" id="JBJUIK010000012">
    <property type="protein sequence ID" value="KAL3509130.1"/>
    <property type="molecule type" value="Genomic_DNA"/>
</dbReference>
<dbReference type="InterPro" id="IPR033556">
    <property type="entry name" value="PLA"/>
</dbReference>
<evidence type="ECO:0000256" key="2">
    <source>
        <dbReference type="ARBA" id="ARBA00022801"/>
    </source>
</evidence>
<keyword evidence="2 5" id="KW-0378">Hydrolase</keyword>
<comment type="similarity">
    <text evidence="1 5">Belongs to the AB hydrolase superfamily. Lipase family.</text>
</comment>
<keyword evidence="8" id="KW-1185">Reference proteome</keyword>
<feature type="domain" description="Fungal lipase-type" evidence="6">
    <location>
        <begin position="135"/>
        <end position="303"/>
    </location>
</feature>
<name>A0ABD2YSP1_9GENT</name>
<comment type="caution">
    <text evidence="7">The sequence shown here is derived from an EMBL/GenBank/DDBJ whole genome shotgun (WGS) entry which is preliminary data.</text>
</comment>
<dbReference type="GO" id="GO:0016042">
    <property type="term" value="P:lipid catabolic process"/>
    <property type="evidence" value="ECO:0007669"/>
    <property type="project" value="UniProtKB-UniRule"/>
</dbReference>
<sequence>MATKATEPTWSELLGSNNWNGLLDPLDLSLRSLILRCGDFCQATYDSFINDANSKYAGSSRYGKKSFFQKVMLQNASDYQVYCFLYATAKVSVPEAILLHSLSREAWDSESNWIGYIATTSDETSKSLGRRVIYAAWRGTSRYYEWIDVFSAKPESANAILKPKSWNKKEGKEGDEDSKDDDEKEPKVMYGWLTIYVSEDPKSSFTKTSARKQFLGKMNALIEKYKDEKLSIVISGHSLGASLSILSAFDLVENGVTDIPVTAIVFGCPQVGNKAFNDRILGFPNLKILNVKNKIDMIPLYPSGLFGYVNSGIPFEIDTRKSPNLKDSMNPSDWHNLQAMLHVVDGWNGPNGKFELKIKRSLALVNKSSAFLKDEYLFPESWWTEKNKGMVIDDNGEWILAPPDEEDLPVPED</sequence>
<dbReference type="SUPFAM" id="SSF53474">
    <property type="entry name" value="alpha/beta-Hydrolases"/>
    <property type="match status" value="1"/>
</dbReference>
<evidence type="ECO:0000256" key="5">
    <source>
        <dbReference type="RuleBase" id="RU367093"/>
    </source>
</evidence>
<dbReference type="GO" id="GO:0008970">
    <property type="term" value="F:phospholipase A1 activity"/>
    <property type="evidence" value="ECO:0007669"/>
    <property type="project" value="UniProtKB-UniRule"/>
</dbReference>
<dbReference type="Proteomes" id="UP001630127">
    <property type="component" value="Unassembled WGS sequence"/>
</dbReference>
<dbReference type="InterPro" id="IPR002921">
    <property type="entry name" value="Fungal_lipase-type"/>
</dbReference>
<dbReference type="AlphaFoldDB" id="A0ABD2YSP1"/>
<dbReference type="PANTHER" id="PTHR31828:SF10">
    <property type="entry name" value="PHOSPHOLIPASE A1-IIDELTA"/>
    <property type="match status" value="1"/>
</dbReference>
<dbReference type="Gene3D" id="3.40.50.1820">
    <property type="entry name" value="alpha/beta hydrolase"/>
    <property type="match status" value="1"/>
</dbReference>
<proteinExistence type="inferred from homology"/>
<evidence type="ECO:0000256" key="4">
    <source>
        <dbReference type="ARBA" id="ARBA00023098"/>
    </source>
</evidence>
<protein>
    <recommendedName>
        <fullName evidence="5">Phospholipase A1</fullName>
        <ecNumber evidence="5">3.1.1.-</ecNumber>
    </recommendedName>
</protein>
<comment type="function">
    <text evidence="5">Acylhydrolase that catalyzes the hydrolysis of phospholipids at the sn-1 position.</text>
</comment>
<evidence type="ECO:0000313" key="8">
    <source>
        <dbReference type="Proteomes" id="UP001630127"/>
    </source>
</evidence>
<evidence type="ECO:0000256" key="1">
    <source>
        <dbReference type="ARBA" id="ARBA00010701"/>
    </source>
</evidence>
<reference evidence="7 8" key="1">
    <citation type="submission" date="2024-11" db="EMBL/GenBank/DDBJ databases">
        <title>A near-complete genome assembly of Cinchona calisaya.</title>
        <authorList>
            <person name="Lian D.C."/>
            <person name="Zhao X.W."/>
            <person name="Wei L."/>
        </authorList>
    </citation>
    <scope>NUCLEOTIDE SEQUENCE [LARGE SCALE GENOMIC DNA]</scope>
    <source>
        <tissue evidence="7">Nenye</tissue>
    </source>
</reference>
<dbReference type="PANTHER" id="PTHR31828">
    <property type="entry name" value="PHOSPHOLIPASE A1-IIGAMMA"/>
    <property type="match status" value="1"/>
</dbReference>
<dbReference type="CDD" id="cd00519">
    <property type="entry name" value="Lipase_3"/>
    <property type="match status" value="1"/>
</dbReference>